<comment type="caution">
    <text evidence="2">The sequence shown here is derived from an EMBL/GenBank/DDBJ whole genome shotgun (WGS) entry which is preliminary data.</text>
</comment>
<keyword evidence="3" id="KW-1185">Reference proteome</keyword>
<dbReference type="EMBL" id="BPLR01018644">
    <property type="protein sequence ID" value="GIZ01267.1"/>
    <property type="molecule type" value="Genomic_DNA"/>
</dbReference>
<proteinExistence type="predicted"/>
<dbReference type="Proteomes" id="UP001054945">
    <property type="component" value="Unassembled WGS sequence"/>
</dbReference>
<feature type="transmembrane region" description="Helical" evidence="1">
    <location>
        <begin position="65"/>
        <end position="81"/>
    </location>
</feature>
<organism evidence="2 3">
    <name type="scientific">Caerostris extrusa</name>
    <name type="common">Bark spider</name>
    <name type="synonym">Caerostris bankana</name>
    <dbReference type="NCBI Taxonomy" id="172846"/>
    <lineage>
        <taxon>Eukaryota</taxon>
        <taxon>Metazoa</taxon>
        <taxon>Ecdysozoa</taxon>
        <taxon>Arthropoda</taxon>
        <taxon>Chelicerata</taxon>
        <taxon>Arachnida</taxon>
        <taxon>Araneae</taxon>
        <taxon>Araneomorphae</taxon>
        <taxon>Entelegynae</taxon>
        <taxon>Araneoidea</taxon>
        <taxon>Araneidae</taxon>
        <taxon>Caerostris</taxon>
    </lineage>
</organism>
<feature type="transmembrane region" description="Helical" evidence="1">
    <location>
        <begin position="20"/>
        <end position="45"/>
    </location>
</feature>
<reference evidence="2 3" key="1">
    <citation type="submission" date="2021-06" db="EMBL/GenBank/DDBJ databases">
        <title>Caerostris extrusa draft genome.</title>
        <authorList>
            <person name="Kono N."/>
            <person name="Arakawa K."/>
        </authorList>
    </citation>
    <scope>NUCLEOTIDE SEQUENCE [LARGE SCALE GENOMIC DNA]</scope>
</reference>
<evidence type="ECO:0000313" key="3">
    <source>
        <dbReference type="Proteomes" id="UP001054945"/>
    </source>
</evidence>
<evidence type="ECO:0000256" key="1">
    <source>
        <dbReference type="SAM" id="Phobius"/>
    </source>
</evidence>
<dbReference type="AlphaFoldDB" id="A0AAV4Y525"/>
<sequence length="95" mass="11000">MRATWPGHNSLLRHLKCWWWWTRLIPISFIIPPLVMEPACVSNIFKEATRSFVGGEKRKNVGRKFVGIFGIGFSLVFEFAGRKFKGKRCQVCQSL</sequence>
<evidence type="ECO:0000313" key="2">
    <source>
        <dbReference type="EMBL" id="GIZ01267.1"/>
    </source>
</evidence>
<keyword evidence="1" id="KW-0812">Transmembrane</keyword>
<protein>
    <submittedName>
        <fullName evidence="2">Uncharacterized protein</fullName>
    </submittedName>
</protein>
<keyword evidence="1" id="KW-0472">Membrane</keyword>
<gene>
    <name evidence="2" type="ORF">CEXT_813081</name>
</gene>
<name>A0AAV4Y525_CAEEX</name>
<accession>A0AAV4Y525</accession>
<keyword evidence="1" id="KW-1133">Transmembrane helix</keyword>